<comment type="caution">
    <text evidence="2">The sequence shown here is derived from an EMBL/GenBank/DDBJ whole genome shotgun (WGS) entry which is preliminary data.</text>
</comment>
<dbReference type="AlphaFoldDB" id="A0A4Z2I9Z4"/>
<sequence length="140" mass="15371">MFPSCCCSTRGWEKRRRVDWHGAEANGAGEEASDSGSAHSEKAAKKKKKKKEKKKKKKKKKKLGQTNWFCESVRRTGAGESERVEDGAEVNTLLVLLGERCGGSGSGQVISQERADLLTNSTPQRTQRRPSNGATVLSHI</sequence>
<reference evidence="2 3" key="1">
    <citation type="submission" date="2019-03" db="EMBL/GenBank/DDBJ databases">
        <title>First draft genome of Liparis tanakae, snailfish: a comprehensive survey of snailfish specific genes.</title>
        <authorList>
            <person name="Kim W."/>
            <person name="Song I."/>
            <person name="Jeong J.-H."/>
            <person name="Kim D."/>
            <person name="Kim S."/>
            <person name="Ryu S."/>
            <person name="Song J.Y."/>
            <person name="Lee S.K."/>
        </authorList>
    </citation>
    <scope>NUCLEOTIDE SEQUENCE [LARGE SCALE GENOMIC DNA]</scope>
    <source>
        <tissue evidence="2">Muscle</tissue>
    </source>
</reference>
<feature type="compositionally biased region" description="Basic residues" evidence="1">
    <location>
        <begin position="44"/>
        <end position="63"/>
    </location>
</feature>
<proteinExistence type="predicted"/>
<feature type="region of interest" description="Disordered" evidence="1">
    <location>
        <begin position="26"/>
        <end position="66"/>
    </location>
</feature>
<feature type="region of interest" description="Disordered" evidence="1">
    <location>
        <begin position="118"/>
        <end position="140"/>
    </location>
</feature>
<evidence type="ECO:0000313" key="2">
    <source>
        <dbReference type="EMBL" id="TNN74225.1"/>
    </source>
</evidence>
<name>A0A4Z2I9Z4_9TELE</name>
<dbReference type="Proteomes" id="UP000314294">
    <property type="component" value="Unassembled WGS sequence"/>
</dbReference>
<accession>A0A4Z2I9Z4</accession>
<evidence type="ECO:0000256" key="1">
    <source>
        <dbReference type="SAM" id="MobiDB-lite"/>
    </source>
</evidence>
<evidence type="ECO:0000313" key="3">
    <source>
        <dbReference type="Proteomes" id="UP000314294"/>
    </source>
</evidence>
<protein>
    <submittedName>
        <fullName evidence="2">Uncharacterized protein</fullName>
    </submittedName>
</protein>
<feature type="compositionally biased region" description="Low complexity" evidence="1">
    <location>
        <begin position="26"/>
        <end position="38"/>
    </location>
</feature>
<gene>
    <name evidence="2" type="ORF">EYF80_015468</name>
</gene>
<organism evidence="2 3">
    <name type="scientific">Liparis tanakae</name>
    <name type="common">Tanaka's snailfish</name>
    <dbReference type="NCBI Taxonomy" id="230148"/>
    <lineage>
        <taxon>Eukaryota</taxon>
        <taxon>Metazoa</taxon>
        <taxon>Chordata</taxon>
        <taxon>Craniata</taxon>
        <taxon>Vertebrata</taxon>
        <taxon>Euteleostomi</taxon>
        <taxon>Actinopterygii</taxon>
        <taxon>Neopterygii</taxon>
        <taxon>Teleostei</taxon>
        <taxon>Neoteleostei</taxon>
        <taxon>Acanthomorphata</taxon>
        <taxon>Eupercaria</taxon>
        <taxon>Perciformes</taxon>
        <taxon>Cottioidei</taxon>
        <taxon>Cottales</taxon>
        <taxon>Liparidae</taxon>
        <taxon>Liparis</taxon>
    </lineage>
</organism>
<dbReference type="EMBL" id="SRLO01000116">
    <property type="protein sequence ID" value="TNN74225.1"/>
    <property type="molecule type" value="Genomic_DNA"/>
</dbReference>
<keyword evidence="3" id="KW-1185">Reference proteome</keyword>